<keyword evidence="3" id="KW-1185">Reference proteome</keyword>
<gene>
    <name evidence="2" type="ORF">L3556_15530</name>
</gene>
<dbReference type="Proteomes" id="UP001154265">
    <property type="component" value="Unassembled WGS sequence"/>
</dbReference>
<feature type="signal peptide" evidence="1">
    <location>
        <begin position="1"/>
        <end position="22"/>
    </location>
</feature>
<reference evidence="2" key="2">
    <citation type="submission" date="2022-01" db="EMBL/GenBank/DDBJ databases">
        <authorList>
            <person name="Zivanovic Y."/>
            <person name="Moreira D."/>
            <person name="Lopez-Garcia P."/>
        </authorList>
    </citation>
    <scope>NUCLEOTIDE SEQUENCE</scope>
    <source>
        <strain evidence="2">G9</strain>
    </source>
</reference>
<reference evidence="2" key="1">
    <citation type="journal article" date="2022" name="Genome Biol. Evol.">
        <title>A New Gene Family Diagnostic for Intracellular Biomineralization of Amorphous Ca Carbonates by Cyanobacteria.</title>
        <authorList>
            <person name="Benzerara K."/>
            <person name="Duprat E."/>
            <person name="Bitard-Feildel T."/>
            <person name="Caumes G."/>
            <person name="Cassier-Chauvat C."/>
            <person name="Chauvat F."/>
            <person name="Dezi M."/>
            <person name="Diop S.I."/>
            <person name="Gaschignard G."/>
            <person name="Gorgen S."/>
            <person name="Gugger M."/>
            <person name="Lopez-Garcia P."/>
            <person name="Millet M."/>
            <person name="Skouri-Panet F."/>
            <person name="Moreira D."/>
            <person name="Callebaut I."/>
        </authorList>
    </citation>
    <scope>NUCLEOTIDE SEQUENCE</scope>
    <source>
        <strain evidence="2">G9</strain>
    </source>
</reference>
<feature type="chain" id="PRO_5046233436" evidence="1">
    <location>
        <begin position="23"/>
        <end position="104"/>
    </location>
</feature>
<name>A0ABT6F3E4_9SYNE</name>
<protein>
    <submittedName>
        <fullName evidence="2">Uncharacterized protein</fullName>
    </submittedName>
</protein>
<evidence type="ECO:0000313" key="2">
    <source>
        <dbReference type="EMBL" id="MDG2992330.1"/>
    </source>
</evidence>
<proteinExistence type="predicted"/>
<organism evidence="2 3">
    <name type="scientific">Candidatus Synechococcus calcipolaris G9</name>
    <dbReference type="NCBI Taxonomy" id="1497997"/>
    <lineage>
        <taxon>Bacteria</taxon>
        <taxon>Bacillati</taxon>
        <taxon>Cyanobacteriota</taxon>
        <taxon>Cyanophyceae</taxon>
        <taxon>Synechococcales</taxon>
        <taxon>Synechococcaceae</taxon>
        <taxon>Synechococcus</taxon>
    </lineage>
</organism>
<accession>A0ABT6F3E4</accession>
<keyword evidence="1" id="KW-0732">Signal</keyword>
<sequence length="104" mass="10952">MKTFLLTPFILVGLASGGSAQAESYPPEAVQQFVSACTSAIQTQIPAIANDSSRYCGCFIDQLQAQLTYQELAAAVGDGSTTVDPKVRSVATQAAQTCMTKIMQ</sequence>
<dbReference type="EMBL" id="JAKKUT010000008">
    <property type="protein sequence ID" value="MDG2992330.1"/>
    <property type="molecule type" value="Genomic_DNA"/>
</dbReference>
<evidence type="ECO:0000256" key="1">
    <source>
        <dbReference type="SAM" id="SignalP"/>
    </source>
</evidence>
<dbReference type="RefSeq" id="WP_277868246.1">
    <property type="nucleotide sequence ID" value="NZ_JAKKUT010000008.1"/>
</dbReference>
<comment type="caution">
    <text evidence="2">The sequence shown here is derived from an EMBL/GenBank/DDBJ whole genome shotgun (WGS) entry which is preliminary data.</text>
</comment>
<evidence type="ECO:0000313" key="3">
    <source>
        <dbReference type="Proteomes" id="UP001154265"/>
    </source>
</evidence>